<dbReference type="Pfam" id="PF08044">
    <property type="entry name" value="DUF1707"/>
    <property type="match status" value="1"/>
</dbReference>
<keyword evidence="2" id="KW-0472">Membrane</keyword>
<proteinExistence type="predicted"/>
<organism evidence="4 5">
    <name type="scientific">Nocardioides taihuensis</name>
    <dbReference type="NCBI Taxonomy" id="1835606"/>
    <lineage>
        <taxon>Bacteria</taxon>
        <taxon>Bacillati</taxon>
        <taxon>Actinomycetota</taxon>
        <taxon>Actinomycetes</taxon>
        <taxon>Propionibacteriales</taxon>
        <taxon>Nocardioidaceae</taxon>
        <taxon>Nocardioides</taxon>
    </lineage>
</organism>
<gene>
    <name evidence="4" type="ORF">ACFPGP_14585</name>
</gene>
<evidence type="ECO:0000313" key="5">
    <source>
        <dbReference type="Proteomes" id="UP001596087"/>
    </source>
</evidence>
<dbReference type="InterPro" id="IPR012551">
    <property type="entry name" value="DUF1707_SHOCT-like"/>
</dbReference>
<evidence type="ECO:0000256" key="2">
    <source>
        <dbReference type="SAM" id="Phobius"/>
    </source>
</evidence>
<name>A0ABW0BLV9_9ACTN</name>
<accession>A0ABW0BLV9</accession>
<evidence type="ECO:0000256" key="1">
    <source>
        <dbReference type="SAM" id="MobiDB-lite"/>
    </source>
</evidence>
<dbReference type="EMBL" id="JBHSKD010000018">
    <property type="protein sequence ID" value="MFC5177907.1"/>
    <property type="molecule type" value="Genomic_DNA"/>
</dbReference>
<dbReference type="RefSeq" id="WP_378591346.1">
    <property type="nucleotide sequence ID" value="NZ_JBHSKD010000018.1"/>
</dbReference>
<feature type="compositionally biased region" description="Polar residues" evidence="1">
    <location>
        <begin position="62"/>
        <end position="83"/>
    </location>
</feature>
<keyword evidence="2" id="KW-0812">Transmembrane</keyword>
<evidence type="ECO:0000313" key="4">
    <source>
        <dbReference type="EMBL" id="MFC5177907.1"/>
    </source>
</evidence>
<comment type="caution">
    <text evidence="4">The sequence shown here is derived from an EMBL/GenBank/DDBJ whole genome shotgun (WGS) entry which is preliminary data.</text>
</comment>
<keyword evidence="2" id="KW-1133">Transmembrane helix</keyword>
<feature type="region of interest" description="Disordered" evidence="1">
    <location>
        <begin position="62"/>
        <end position="96"/>
    </location>
</feature>
<dbReference type="Proteomes" id="UP001596087">
    <property type="component" value="Unassembled WGS sequence"/>
</dbReference>
<feature type="domain" description="DUF1707" evidence="3">
    <location>
        <begin position="7"/>
        <end position="58"/>
    </location>
</feature>
<keyword evidence="5" id="KW-1185">Reference proteome</keyword>
<protein>
    <submittedName>
        <fullName evidence="4">DUF1707 domain-containing protein</fullName>
    </submittedName>
</protein>
<reference evidence="5" key="1">
    <citation type="journal article" date="2019" name="Int. J. Syst. Evol. Microbiol.">
        <title>The Global Catalogue of Microorganisms (GCM) 10K type strain sequencing project: providing services to taxonomists for standard genome sequencing and annotation.</title>
        <authorList>
            <consortium name="The Broad Institute Genomics Platform"/>
            <consortium name="The Broad Institute Genome Sequencing Center for Infectious Disease"/>
            <person name="Wu L."/>
            <person name="Ma J."/>
        </authorList>
    </citation>
    <scope>NUCLEOTIDE SEQUENCE [LARGE SCALE GENOMIC DNA]</scope>
    <source>
        <strain evidence="5">DFY41</strain>
    </source>
</reference>
<feature type="transmembrane region" description="Helical" evidence="2">
    <location>
        <begin position="123"/>
        <end position="147"/>
    </location>
</feature>
<evidence type="ECO:0000259" key="3">
    <source>
        <dbReference type="Pfam" id="PF08044"/>
    </source>
</evidence>
<sequence length="320" mass="33963">MSTPDRRARDKDRDAAIEVVEAAWADGQIVQVDRDKRVEELLRAQTLQEIDLLVRDLQPPASQATSATPVASHSVTSPNTSDASAPAGGGFQVRYGSSADTPDLEEVVAAAASMKTVRTSPRMIGLVVGLVVVGVVAAVIAGVVALVGNVRGAVDTATDSASAMASTTPLPGESPEVGVNLFTADGYDELLTDLGRDVGSTESFEVVLYPTYAVVYVPVDATSGRSALYYWNGTLDDLDSRTTSTEERFDLRDVDIDVVTELVSRVRGKVEDPTSWYAIVHAPGSQEGAAIWAYASNDYQETAYVGATPQGRIVYDSTKQ</sequence>